<sequence length="283" mass="29989">MDDEGAVAPRVLDNKRDASKYRVLVEIAARQPAVSQGEIAEVLGVTSQAVSDYVRELVERGYVEKGGRGRYEVTKEGVDWLITRTDALSEFVSRVSEDVLGSVDVDAAIAIDPVSEDDEVGLTMRDGVLHATAEQAAETSTGGEASSDEETSATAVAVTGGVAGEAIGVTEFEGVVEYDPGVVTVIPVPVVTEEKPPSVEVVTERVNDEGFVAIAGTEAYALAMRAGIHPEIRFGTVDAVPQAALRGLDVLLLVSTDELSRHTTQLRESGVRYEVHDPVGDQP</sequence>
<dbReference type="InterPro" id="IPR000835">
    <property type="entry name" value="HTH_MarR-typ"/>
</dbReference>
<evidence type="ECO:0000313" key="3">
    <source>
        <dbReference type="Proteomes" id="UP001596145"/>
    </source>
</evidence>
<dbReference type="Pfam" id="PF12802">
    <property type="entry name" value="MarR_2"/>
    <property type="match status" value="1"/>
</dbReference>
<dbReference type="Pfam" id="PF25211">
    <property type="entry name" value="DUF7839"/>
    <property type="match status" value="1"/>
</dbReference>
<organism evidence="2 3">
    <name type="scientific">Halorubrum glutamatedens</name>
    <dbReference type="NCBI Taxonomy" id="2707018"/>
    <lineage>
        <taxon>Archaea</taxon>
        <taxon>Methanobacteriati</taxon>
        <taxon>Methanobacteriota</taxon>
        <taxon>Stenosarchaea group</taxon>
        <taxon>Halobacteria</taxon>
        <taxon>Halobacteriales</taxon>
        <taxon>Haloferacaceae</taxon>
        <taxon>Halorubrum</taxon>
    </lineage>
</organism>
<feature type="domain" description="HTH crp-type" evidence="1">
    <location>
        <begin position="26"/>
        <end position="75"/>
    </location>
</feature>
<reference evidence="2 3" key="1">
    <citation type="journal article" date="2019" name="Int. J. Syst. Evol. Microbiol.">
        <title>The Global Catalogue of Microorganisms (GCM) 10K type strain sequencing project: providing services to taxonomists for standard genome sequencing and annotation.</title>
        <authorList>
            <consortium name="The Broad Institute Genomics Platform"/>
            <consortium name="The Broad Institute Genome Sequencing Center for Infectious Disease"/>
            <person name="Wu L."/>
            <person name="Ma J."/>
        </authorList>
    </citation>
    <scope>NUCLEOTIDE SEQUENCE [LARGE SCALE GENOMIC DNA]</scope>
    <source>
        <strain evidence="2 3">CGMCC 1.16026</strain>
    </source>
</reference>
<gene>
    <name evidence="2" type="ORF">ACFPJA_10320</name>
</gene>
<dbReference type="InterPro" id="IPR012318">
    <property type="entry name" value="HTH_CRP"/>
</dbReference>
<protein>
    <submittedName>
        <fullName evidence="2">MarR family transcriptional regulator</fullName>
    </submittedName>
</protein>
<dbReference type="InterPro" id="IPR012015">
    <property type="entry name" value="UCP_HTH_arc"/>
</dbReference>
<dbReference type="AlphaFoldDB" id="A0ABD5QSY9"/>
<dbReference type="PANTHER" id="PTHR43704">
    <property type="entry name" value="BSR5907 PROTEIN"/>
    <property type="match status" value="1"/>
</dbReference>
<dbReference type="EMBL" id="JBHSKV010000014">
    <property type="protein sequence ID" value="MFC5135107.1"/>
    <property type="molecule type" value="Genomic_DNA"/>
</dbReference>
<dbReference type="PANTHER" id="PTHR43704:SF2">
    <property type="entry name" value="HTH CRP-TYPE DOMAIN-CONTAINING PROTEIN"/>
    <property type="match status" value="1"/>
</dbReference>
<proteinExistence type="predicted"/>
<dbReference type="Gene3D" id="1.10.10.10">
    <property type="entry name" value="Winged helix-like DNA-binding domain superfamily/Winged helix DNA-binding domain"/>
    <property type="match status" value="1"/>
</dbReference>
<dbReference type="SMART" id="SM00419">
    <property type="entry name" value="HTH_CRP"/>
    <property type="match status" value="1"/>
</dbReference>
<dbReference type="Proteomes" id="UP001596145">
    <property type="component" value="Unassembled WGS sequence"/>
</dbReference>
<dbReference type="GO" id="GO:0006355">
    <property type="term" value="P:regulation of DNA-templated transcription"/>
    <property type="evidence" value="ECO:0007669"/>
    <property type="project" value="UniProtKB-ARBA"/>
</dbReference>
<dbReference type="InterPro" id="IPR036390">
    <property type="entry name" value="WH_DNA-bd_sf"/>
</dbReference>
<name>A0ABD5QSY9_9EURY</name>
<dbReference type="InterPro" id="IPR036388">
    <property type="entry name" value="WH-like_DNA-bd_sf"/>
</dbReference>
<comment type="caution">
    <text evidence="2">The sequence shown here is derived from an EMBL/GenBank/DDBJ whole genome shotgun (WGS) entry which is preliminary data.</text>
</comment>
<keyword evidence="3" id="KW-1185">Reference proteome</keyword>
<dbReference type="CDD" id="cd00092">
    <property type="entry name" value="HTH_CRP"/>
    <property type="match status" value="1"/>
</dbReference>
<dbReference type="RefSeq" id="WP_122105928.1">
    <property type="nucleotide sequence ID" value="NZ_JBHSKV010000014.1"/>
</dbReference>
<accession>A0ABD5QSY9</accession>
<evidence type="ECO:0000313" key="2">
    <source>
        <dbReference type="EMBL" id="MFC5135107.1"/>
    </source>
</evidence>
<dbReference type="PIRSF" id="PIRSF004955">
    <property type="entry name" value="HTH_arch"/>
    <property type="match status" value="1"/>
</dbReference>
<dbReference type="SUPFAM" id="SSF46785">
    <property type="entry name" value="Winged helix' DNA-binding domain"/>
    <property type="match status" value="1"/>
</dbReference>
<evidence type="ECO:0000259" key="1">
    <source>
        <dbReference type="SMART" id="SM00419"/>
    </source>
</evidence>
<dbReference type="InterPro" id="IPR057161">
    <property type="entry name" value="DUF7839"/>
</dbReference>